<dbReference type="Gene3D" id="1.10.340.70">
    <property type="match status" value="1"/>
</dbReference>
<dbReference type="Pfam" id="PF10551">
    <property type="entry name" value="MULE"/>
    <property type="match status" value="1"/>
</dbReference>
<protein>
    <submittedName>
        <fullName evidence="9">Uncharacterized protein LOC114075963</fullName>
    </submittedName>
</protein>
<feature type="domain" description="Integrase catalytic" evidence="7">
    <location>
        <begin position="57"/>
        <end position="238"/>
    </location>
</feature>
<evidence type="ECO:0000313" key="9">
    <source>
        <dbReference type="RefSeq" id="XP_027769945.1"/>
    </source>
</evidence>
<evidence type="ECO:0000256" key="1">
    <source>
        <dbReference type="ARBA" id="ARBA00022723"/>
    </source>
</evidence>
<dbReference type="Proteomes" id="UP000694930">
    <property type="component" value="Chromosome 2"/>
</dbReference>
<keyword evidence="3" id="KW-0862">Zinc</keyword>
<dbReference type="PANTHER" id="PTHR31973">
    <property type="entry name" value="POLYPROTEIN, PUTATIVE-RELATED"/>
    <property type="match status" value="1"/>
</dbReference>
<feature type="region of interest" description="Disordered" evidence="5">
    <location>
        <begin position="1127"/>
        <end position="1226"/>
    </location>
</feature>
<reference evidence="8" key="1">
    <citation type="journal article" date="2014" name="Nat. Genet.">
        <title>The genome of the stress-tolerant wild tomato species Solanum pennellii.</title>
        <authorList>
            <person name="Bolger A."/>
            <person name="Scossa F."/>
            <person name="Bolger M.E."/>
            <person name="Lanz C."/>
            <person name="Maumus F."/>
            <person name="Tohge T."/>
            <person name="Quesneville H."/>
            <person name="Alseekh S."/>
            <person name="Sorensen I."/>
            <person name="Lichtenstein G."/>
            <person name="Fich E.A."/>
            <person name="Conte M."/>
            <person name="Keller H."/>
            <person name="Schneeberger K."/>
            <person name="Schwacke R."/>
            <person name="Ofner I."/>
            <person name="Vrebalov J."/>
            <person name="Xu Y."/>
            <person name="Osorio S."/>
            <person name="Aflitos S.A."/>
            <person name="Schijlen E."/>
            <person name="Jimenez-Gomez J.M."/>
            <person name="Ryngajllo M."/>
            <person name="Kimura S."/>
            <person name="Kumar R."/>
            <person name="Koenig D."/>
            <person name="Headland L.R."/>
            <person name="Maloof J.N."/>
            <person name="Sinha N."/>
            <person name="van Ham R.C."/>
            <person name="Lankhorst R.K."/>
            <person name="Mao L."/>
            <person name="Vogel A."/>
            <person name="Arsova B."/>
            <person name="Panstruga R."/>
            <person name="Fei Z."/>
            <person name="Rose J.K."/>
            <person name="Zamir D."/>
            <person name="Carrari F."/>
            <person name="Giovannoni J.J."/>
            <person name="Weigel D."/>
            <person name="Usadel B."/>
            <person name="Fernie A.R."/>
        </authorList>
    </citation>
    <scope>NUCLEOTIDE SEQUENCE [LARGE SCALE GENOMIC DNA]</scope>
    <source>
        <strain evidence="8">cv. LA0716</strain>
    </source>
</reference>
<feature type="compositionally biased region" description="Acidic residues" evidence="5">
    <location>
        <begin position="574"/>
        <end position="587"/>
    </location>
</feature>
<evidence type="ECO:0000313" key="8">
    <source>
        <dbReference type="Proteomes" id="UP000694930"/>
    </source>
</evidence>
<dbReference type="Pfam" id="PF26130">
    <property type="entry name" value="PB1-like"/>
    <property type="match status" value="1"/>
</dbReference>
<feature type="domain" description="SWIM-type" evidence="6">
    <location>
        <begin position="1055"/>
        <end position="1087"/>
    </location>
</feature>
<accession>A0ABM1V2H7</accession>
<dbReference type="SUPFAM" id="SSF53098">
    <property type="entry name" value="Ribonuclease H-like"/>
    <property type="match status" value="1"/>
</dbReference>
<dbReference type="InterPro" id="IPR007527">
    <property type="entry name" value="Znf_SWIM"/>
</dbReference>
<dbReference type="Pfam" id="PF17921">
    <property type="entry name" value="Integrase_H2C2"/>
    <property type="match status" value="1"/>
</dbReference>
<proteinExistence type="predicted"/>
<evidence type="ECO:0000259" key="6">
    <source>
        <dbReference type="PROSITE" id="PS50966"/>
    </source>
</evidence>
<evidence type="ECO:0000256" key="4">
    <source>
        <dbReference type="PROSITE-ProRule" id="PRU00325"/>
    </source>
</evidence>
<keyword evidence="1" id="KW-0479">Metal-binding</keyword>
<dbReference type="InterPro" id="IPR001584">
    <property type="entry name" value="Integrase_cat-core"/>
</dbReference>
<reference evidence="9" key="2">
    <citation type="submission" date="2025-08" db="UniProtKB">
        <authorList>
            <consortium name="RefSeq"/>
        </authorList>
    </citation>
    <scope>IDENTIFICATION</scope>
</reference>
<dbReference type="InterPro" id="IPR036397">
    <property type="entry name" value="RNaseH_sf"/>
</dbReference>
<dbReference type="InterPro" id="IPR012337">
    <property type="entry name" value="RNaseH-like_sf"/>
</dbReference>
<dbReference type="PROSITE" id="PS50966">
    <property type="entry name" value="ZF_SWIM"/>
    <property type="match status" value="1"/>
</dbReference>
<dbReference type="InterPro" id="IPR006564">
    <property type="entry name" value="Znf_PMZ"/>
</dbReference>
<sequence length="1324" mass="150243">MGWSSRAEENFSLALESSYYWSRMRDDIEVYVRTCLICQQDKVKTKASGGLLEPLLIAKRPWDSVTMDFITYLPNSEGFGTIMVVVDRFSKYATFTTAMASCKAKEAARIFLRDVVKHWGISKNIIRDRDPRFANAFWRELFNLLGSELHFSTSFHPQRDGQTERINALLSAAYGTISLTRHSHFPLTSILKFGRLSYGESLEEQVDLARSYLDKASRKMKKFADRNWHPVNYRIGDRTWKIRSWEQSGRAKIFITPPAVDKQIEAIIDHQLVDTMTNKYLNLRFKFEGMLVSEVGPVYVGGRTEYVDNVDEDHLSIPELADYAKSFGISKLGKTYAAPSLGGDLVELKNDMDICSMALFMHDGDTIDIYVCDNTILDDVGPSEGQISQSLSQVVESFNSHGKSLTAQPKKSDLGLGSSSSFPATERLENDGIARVEQECQQESDDDYSSIDWTDTEEEVEPTIQQGTEPSIQQEVEPITQENAEEDIDSDSVCSDQSIDYGSDVHEELRIVKEDVRKLRESRRRKKKEKPKGFLGEVGFDEGYEDIEKGKKNFKGKLTEDEPYYDSSDCDSFQSDEEEPVSDDELEGGSLRGRKKSNRVVYDSSCDIVIWQCGLIFESVKQFREAVTKYAIKKGVELDKYVNESTRVRVKCKSGCPWLLYASKEGRSENFTIKTYNPRHKCTRTTNNILCNSKFLCKYLKDRIISQPSIKGWEIQELVRKELNVHVGKAVCLKTRKIILKEIMGDHVAEFNRILDYKDMLLQTNPGSTCVVKLKDSESGNGMKQFHSFYICFDAMKKGFQQGCRRCIGLDGCFLKGICRGQLLVAVAKDANNQMYPIAWAVIDTESKLTWKWFMTILKDDLNLGNGSQLTIISDMQKGLIAAVDELFPECEHRMCARHILANWSQNFRGLERRKKFWACARSTFEAQFKYNINALSKLGIGIVESLIKYNKETWCKAFIQTFSKCDSIDNNMAESFNSWILGPRNKTIVTMLEEIRVKVMSRVSKSRAFAETWTDGISPMAMMVFNTNVTRSMQCNIEWNGDVGFEVLEGVYKHTVNLGQQKCSCRSWELKGIPCAHGIAAMNHLNMDASQAISSWYRKDTYMKTYSHFIQPVPNMEMWPESRNPMVEPPEARQMPGRPPKNRRREIGEVRKAGKLPRMGTVMTCSLCKGPNHNKRNCPKNPKTKSTPTPTQESTTGKKRGRGHYERTSTSKTGTRRGAGSGYKKRPKVVGQGVFVADTGYTCINQGLSSRRRVNTGVVSSAHVTGDIGFKPTKGLKWKGKQAMTQRELQVESVMRRIQTRSKADGIQTRSQAKGKSLSKKTS</sequence>
<evidence type="ECO:0000256" key="5">
    <source>
        <dbReference type="SAM" id="MobiDB-lite"/>
    </source>
</evidence>
<gene>
    <name evidence="9" type="primary">LOC114075963</name>
</gene>
<name>A0ABM1V2H7_SOLPN</name>
<evidence type="ECO:0000256" key="3">
    <source>
        <dbReference type="ARBA" id="ARBA00022833"/>
    </source>
</evidence>
<feature type="compositionally biased region" description="Low complexity" evidence="5">
    <location>
        <begin position="1180"/>
        <end position="1196"/>
    </location>
</feature>
<feature type="region of interest" description="Disordered" evidence="5">
    <location>
        <begin position="402"/>
        <end position="429"/>
    </location>
</feature>
<keyword evidence="2 4" id="KW-0863">Zinc-finger</keyword>
<dbReference type="PANTHER" id="PTHR31973:SF197">
    <property type="entry name" value="SWIM-TYPE DOMAIN-CONTAINING PROTEIN"/>
    <property type="match status" value="1"/>
</dbReference>
<dbReference type="Gene3D" id="3.30.420.10">
    <property type="entry name" value="Ribonuclease H-like superfamily/Ribonuclease H"/>
    <property type="match status" value="1"/>
</dbReference>
<organism evidence="8 9">
    <name type="scientific">Solanum pennellii</name>
    <name type="common">Tomato</name>
    <name type="synonym">Lycopersicon pennellii</name>
    <dbReference type="NCBI Taxonomy" id="28526"/>
    <lineage>
        <taxon>Eukaryota</taxon>
        <taxon>Viridiplantae</taxon>
        <taxon>Streptophyta</taxon>
        <taxon>Embryophyta</taxon>
        <taxon>Tracheophyta</taxon>
        <taxon>Spermatophyta</taxon>
        <taxon>Magnoliopsida</taxon>
        <taxon>eudicotyledons</taxon>
        <taxon>Gunneridae</taxon>
        <taxon>Pentapetalae</taxon>
        <taxon>asterids</taxon>
        <taxon>lamiids</taxon>
        <taxon>Solanales</taxon>
        <taxon>Solanaceae</taxon>
        <taxon>Solanoideae</taxon>
        <taxon>Solaneae</taxon>
        <taxon>Solanum</taxon>
        <taxon>Solanum subgen. Lycopersicon</taxon>
    </lineage>
</organism>
<dbReference type="SMART" id="SM00575">
    <property type="entry name" value="ZnF_PMZ"/>
    <property type="match status" value="1"/>
</dbReference>
<dbReference type="InterPro" id="IPR018289">
    <property type="entry name" value="MULE_transposase_dom"/>
</dbReference>
<dbReference type="InterPro" id="IPR058594">
    <property type="entry name" value="PB1-like_dom_pln"/>
</dbReference>
<dbReference type="Pfam" id="PF04434">
    <property type="entry name" value="SWIM"/>
    <property type="match status" value="1"/>
</dbReference>
<dbReference type="InterPro" id="IPR004332">
    <property type="entry name" value="Transposase_MuDR"/>
</dbReference>
<evidence type="ECO:0000259" key="7">
    <source>
        <dbReference type="PROSITE" id="PS50994"/>
    </source>
</evidence>
<dbReference type="Pfam" id="PF03108">
    <property type="entry name" value="DBD_Tnp_Mut"/>
    <property type="match status" value="1"/>
</dbReference>
<dbReference type="GeneID" id="114075963"/>
<dbReference type="RefSeq" id="XP_027769945.1">
    <property type="nucleotide sequence ID" value="XM_027914144.1"/>
</dbReference>
<dbReference type="InterPro" id="IPR041588">
    <property type="entry name" value="Integrase_H2C2"/>
</dbReference>
<feature type="region of interest" description="Disordered" evidence="5">
    <location>
        <begin position="1301"/>
        <end position="1324"/>
    </location>
</feature>
<dbReference type="PROSITE" id="PS50994">
    <property type="entry name" value="INTEGRASE"/>
    <property type="match status" value="1"/>
</dbReference>
<keyword evidence="8" id="KW-1185">Reference proteome</keyword>
<feature type="region of interest" description="Disordered" evidence="5">
    <location>
        <begin position="558"/>
        <end position="590"/>
    </location>
</feature>
<evidence type="ECO:0000256" key="2">
    <source>
        <dbReference type="ARBA" id="ARBA00022771"/>
    </source>
</evidence>